<keyword evidence="2" id="KW-1185">Reference proteome</keyword>
<organism evidence="1 2">
    <name type="scientific">Agrobacterium bohemicum</name>
    <dbReference type="NCBI Taxonomy" id="2052828"/>
    <lineage>
        <taxon>Bacteria</taxon>
        <taxon>Pseudomonadati</taxon>
        <taxon>Pseudomonadota</taxon>
        <taxon>Alphaproteobacteria</taxon>
        <taxon>Hyphomicrobiales</taxon>
        <taxon>Rhizobiaceae</taxon>
        <taxon>Rhizobium/Agrobacterium group</taxon>
        <taxon>Agrobacterium</taxon>
    </lineage>
</organism>
<protein>
    <submittedName>
        <fullName evidence="1">Uncharacterized protein</fullName>
    </submittedName>
</protein>
<accession>A0A135P6A0</accession>
<dbReference type="OrthoDB" id="9812260at2"/>
<sequence length="136" mass="15105">MSSRYAVEERVAVQEHLKLDTLAEELALGAEVRSDEARLYVMCGEDRHLQAFHTEEHSEQGRDAAATKLAAQGLPVVEAEALRKLVINAEELDKIEAAAVEAFQAGDRATAQAQLFRPEHERARRALLDTVSHFLT</sequence>
<reference evidence="1 2" key="1">
    <citation type="submission" date="2015-11" db="EMBL/GenBank/DDBJ databases">
        <title>Draft genome sequence of Agrobacterium sp. R89-1.</title>
        <authorList>
            <person name="Zahradnik J."/>
            <person name="Kyslikova E."/>
            <person name="Palyzova A."/>
            <person name="Kyslik P."/>
        </authorList>
    </citation>
    <scope>NUCLEOTIDE SEQUENCE [LARGE SCALE GENOMIC DNA]</scope>
    <source>
        <strain evidence="1 2">R89-1</strain>
    </source>
</reference>
<comment type="caution">
    <text evidence="1">The sequence shown here is derived from an EMBL/GenBank/DDBJ whole genome shotgun (WGS) entry which is preliminary data.</text>
</comment>
<name>A0A135P6A0_9HYPH</name>
<gene>
    <name evidence="1" type="ORF">ATO67_21955</name>
</gene>
<dbReference type="RefSeq" id="WP_067653979.1">
    <property type="nucleotide sequence ID" value="NZ_KQ961040.1"/>
</dbReference>
<dbReference type="EMBL" id="LNUW01000012">
    <property type="protein sequence ID" value="KXG86957.1"/>
    <property type="molecule type" value="Genomic_DNA"/>
</dbReference>
<evidence type="ECO:0000313" key="2">
    <source>
        <dbReference type="Proteomes" id="UP000070498"/>
    </source>
</evidence>
<dbReference type="AlphaFoldDB" id="A0A135P6A0"/>
<dbReference type="STRING" id="2052828.ATO67_21955"/>
<evidence type="ECO:0000313" key="1">
    <source>
        <dbReference type="EMBL" id="KXG86957.1"/>
    </source>
</evidence>
<dbReference type="Proteomes" id="UP000070498">
    <property type="component" value="Unassembled WGS sequence"/>
</dbReference>
<proteinExistence type="predicted"/>